<dbReference type="PROSITE" id="PS00550">
    <property type="entry name" value="HEMERYTHRINS"/>
    <property type="match status" value="1"/>
</dbReference>
<evidence type="ECO:0000256" key="4">
    <source>
        <dbReference type="ARBA" id="ARBA00023004"/>
    </source>
</evidence>
<dbReference type="NCBIfam" id="NF033749">
    <property type="entry name" value="bact_hemeryth"/>
    <property type="match status" value="1"/>
</dbReference>
<dbReference type="Pfam" id="PF01814">
    <property type="entry name" value="Hemerythrin"/>
    <property type="match status" value="1"/>
</dbReference>
<gene>
    <name evidence="7" type="ORF">AMOR_43350</name>
</gene>
<feature type="domain" description="Hemerythrin-like" evidence="6">
    <location>
        <begin position="15"/>
        <end position="126"/>
    </location>
</feature>
<keyword evidence="3" id="KW-0479">Metal-binding</keyword>
<dbReference type="EMBL" id="AP025591">
    <property type="protein sequence ID" value="BDG05339.1"/>
    <property type="molecule type" value="Genomic_DNA"/>
</dbReference>
<reference evidence="8" key="1">
    <citation type="journal article" date="2022" name="Int. J. Syst. Evol. Microbiol.">
        <title>Anaeromyxobacter oryzae sp. nov., Anaeromyxobacter diazotrophicus sp. nov. and Anaeromyxobacter paludicola sp. nov., isolated from paddy soils.</title>
        <authorList>
            <person name="Itoh H."/>
            <person name="Xu Z."/>
            <person name="Mise K."/>
            <person name="Masuda Y."/>
            <person name="Ushijima N."/>
            <person name="Hayakawa C."/>
            <person name="Shiratori Y."/>
            <person name="Senoo K."/>
        </authorList>
    </citation>
    <scope>NUCLEOTIDE SEQUENCE [LARGE SCALE GENOMIC DNA]</scope>
    <source>
        <strain evidence="8">Red232</strain>
    </source>
</reference>
<keyword evidence="4" id="KW-0408">Iron</keyword>
<accession>A0ABM7X0S7</accession>
<dbReference type="InterPro" id="IPR035938">
    <property type="entry name" value="Hemerythrin-like_sf"/>
</dbReference>
<dbReference type="Gene3D" id="1.20.120.50">
    <property type="entry name" value="Hemerythrin-like"/>
    <property type="match status" value="1"/>
</dbReference>
<evidence type="ECO:0000256" key="5">
    <source>
        <dbReference type="SAM" id="MobiDB-lite"/>
    </source>
</evidence>
<evidence type="ECO:0000313" key="8">
    <source>
        <dbReference type="Proteomes" id="UP001162891"/>
    </source>
</evidence>
<evidence type="ECO:0000313" key="7">
    <source>
        <dbReference type="EMBL" id="BDG05339.1"/>
    </source>
</evidence>
<dbReference type="SUPFAM" id="SSF47188">
    <property type="entry name" value="Hemerythrin-like"/>
    <property type="match status" value="1"/>
</dbReference>
<dbReference type="Proteomes" id="UP001162891">
    <property type="component" value="Chromosome"/>
</dbReference>
<dbReference type="CDD" id="cd12107">
    <property type="entry name" value="Hemerythrin"/>
    <property type="match status" value="1"/>
</dbReference>
<evidence type="ECO:0000259" key="6">
    <source>
        <dbReference type="Pfam" id="PF01814"/>
    </source>
</evidence>
<dbReference type="InterPro" id="IPR012827">
    <property type="entry name" value="Hemerythrin_metal-bd"/>
</dbReference>
<dbReference type="InterPro" id="IPR050669">
    <property type="entry name" value="Hemerythrin"/>
</dbReference>
<dbReference type="InterPro" id="IPR012312">
    <property type="entry name" value="Hemerythrin-like"/>
</dbReference>
<dbReference type="RefSeq" id="WP_248354048.1">
    <property type="nucleotide sequence ID" value="NZ_AP025591.1"/>
</dbReference>
<organism evidence="7 8">
    <name type="scientific">Anaeromyxobacter oryzae</name>
    <dbReference type="NCBI Taxonomy" id="2918170"/>
    <lineage>
        <taxon>Bacteria</taxon>
        <taxon>Pseudomonadati</taxon>
        <taxon>Myxococcota</taxon>
        <taxon>Myxococcia</taxon>
        <taxon>Myxococcales</taxon>
        <taxon>Cystobacterineae</taxon>
        <taxon>Anaeromyxobacteraceae</taxon>
        <taxon>Anaeromyxobacter</taxon>
    </lineage>
</organism>
<keyword evidence="8" id="KW-1185">Reference proteome</keyword>
<keyword evidence="2" id="KW-0561">Oxygen transport</keyword>
<proteinExistence type="inferred from homology"/>
<feature type="region of interest" description="Disordered" evidence="5">
    <location>
        <begin position="129"/>
        <end position="148"/>
    </location>
</feature>
<comment type="similarity">
    <text evidence="1">Belongs to the hemerythrin family.</text>
</comment>
<dbReference type="PANTHER" id="PTHR37164">
    <property type="entry name" value="BACTERIOHEMERYTHRIN"/>
    <property type="match status" value="1"/>
</dbReference>
<dbReference type="PANTHER" id="PTHR37164:SF1">
    <property type="entry name" value="BACTERIOHEMERYTHRIN"/>
    <property type="match status" value="1"/>
</dbReference>
<evidence type="ECO:0000256" key="1">
    <source>
        <dbReference type="ARBA" id="ARBA00010587"/>
    </source>
</evidence>
<keyword evidence="2" id="KW-0813">Transport</keyword>
<evidence type="ECO:0000256" key="2">
    <source>
        <dbReference type="ARBA" id="ARBA00022621"/>
    </source>
</evidence>
<dbReference type="NCBIfam" id="TIGR02481">
    <property type="entry name" value="hemeryth_dom"/>
    <property type="match status" value="1"/>
</dbReference>
<name>A0ABM7X0S7_9BACT</name>
<protein>
    <submittedName>
        <fullName evidence="7">Hemerythrin</fullName>
    </submittedName>
</protein>
<evidence type="ECO:0000256" key="3">
    <source>
        <dbReference type="ARBA" id="ARBA00022723"/>
    </source>
</evidence>
<dbReference type="InterPro" id="IPR016131">
    <property type="entry name" value="Haemerythrin_Fe_BS"/>
</dbReference>
<sequence>MIIEWSPDLAVGDPAIDAQHQELFRRVAALSAALDAGDGGAVEPLFTFLRGHVVEHFGAEERVMREIAFPGYAVHRAAHDRFVRELEEVRRLFEVAGPTAAVALRTRTWIVDWLVDHITFTDRALARHVARGPPTPTPSRPLASVLRR</sequence>